<dbReference type="AlphaFoldDB" id="A0A543BNF1"/>
<dbReference type="InterPro" id="IPR029063">
    <property type="entry name" value="SAM-dependent_MTases_sf"/>
</dbReference>
<dbReference type="GO" id="GO:0032259">
    <property type="term" value="P:methylation"/>
    <property type="evidence" value="ECO:0007669"/>
    <property type="project" value="UniProtKB-KW"/>
</dbReference>
<dbReference type="Gene3D" id="3.40.50.150">
    <property type="entry name" value="Vaccinia Virus protein VP39"/>
    <property type="match status" value="1"/>
</dbReference>
<proteinExistence type="predicted"/>
<dbReference type="CDD" id="cd02440">
    <property type="entry name" value="AdoMet_MTases"/>
    <property type="match status" value="1"/>
</dbReference>
<gene>
    <name evidence="2" type="ORF">FB560_2018</name>
</gene>
<dbReference type="EMBL" id="VFOX01000001">
    <property type="protein sequence ID" value="TQL86361.1"/>
    <property type="molecule type" value="Genomic_DNA"/>
</dbReference>
<name>A0A543BNF1_9MICO</name>
<reference evidence="2 3" key="1">
    <citation type="submission" date="2019-06" db="EMBL/GenBank/DDBJ databases">
        <title>Sequencing the genomes of 1000 actinobacteria strains.</title>
        <authorList>
            <person name="Klenk H.-P."/>
        </authorList>
    </citation>
    <scope>NUCLEOTIDE SEQUENCE [LARGE SCALE GENOMIC DNA]</scope>
    <source>
        <strain evidence="2 3">DSM 20169</strain>
    </source>
</reference>
<evidence type="ECO:0000313" key="2">
    <source>
        <dbReference type="EMBL" id="TQL86361.1"/>
    </source>
</evidence>
<sequence>MKPWAGVGEAYAASYASLCAGTGDALLSALGAPGGRRLLDIGSGTGELADRFRRARWDVTGCEPEPTMRAVSERQHPRIRVVAGALPELPFTSAAFEAVTANFVLNHVPDPRASAREIARIAVSGAPLAASIWVRSPSWFWMDIVARAGIVASSGERLPADKDFARTSEGFAAMLADGGWQGARVEELSWTWRAVPSVLWASAEGGVASAGMLYRGLGREDRAQFRGAFDEVCAEHAVEGLVLLEHTAAVAVGRAL</sequence>
<dbReference type="InterPro" id="IPR013216">
    <property type="entry name" value="Methyltransf_11"/>
</dbReference>
<dbReference type="SUPFAM" id="SSF53335">
    <property type="entry name" value="S-adenosyl-L-methionine-dependent methyltransferases"/>
    <property type="match status" value="1"/>
</dbReference>
<dbReference type="Proteomes" id="UP000317209">
    <property type="component" value="Unassembled WGS sequence"/>
</dbReference>
<dbReference type="PANTHER" id="PTHR43591">
    <property type="entry name" value="METHYLTRANSFERASE"/>
    <property type="match status" value="1"/>
</dbReference>
<dbReference type="OrthoDB" id="9805171at2"/>
<keyword evidence="2" id="KW-0489">Methyltransferase</keyword>
<organism evidence="2 3">
    <name type="scientific">Microbacterium saperdae</name>
    <dbReference type="NCBI Taxonomy" id="69368"/>
    <lineage>
        <taxon>Bacteria</taxon>
        <taxon>Bacillati</taxon>
        <taxon>Actinomycetota</taxon>
        <taxon>Actinomycetes</taxon>
        <taxon>Micrococcales</taxon>
        <taxon>Microbacteriaceae</taxon>
        <taxon>Microbacterium</taxon>
    </lineage>
</organism>
<accession>A0A543BNF1</accession>
<keyword evidence="2" id="KW-0830">Ubiquinone</keyword>
<dbReference type="GO" id="GO:0008757">
    <property type="term" value="F:S-adenosylmethionine-dependent methyltransferase activity"/>
    <property type="evidence" value="ECO:0007669"/>
    <property type="project" value="InterPro"/>
</dbReference>
<keyword evidence="3" id="KW-1185">Reference proteome</keyword>
<evidence type="ECO:0000313" key="3">
    <source>
        <dbReference type="Proteomes" id="UP000317209"/>
    </source>
</evidence>
<keyword evidence="2" id="KW-0808">Transferase</keyword>
<dbReference type="Pfam" id="PF08241">
    <property type="entry name" value="Methyltransf_11"/>
    <property type="match status" value="1"/>
</dbReference>
<feature type="domain" description="Methyltransferase type 11" evidence="1">
    <location>
        <begin position="39"/>
        <end position="125"/>
    </location>
</feature>
<dbReference type="RefSeq" id="WP_141872219.1">
    <property type="nucleotide sequence ID" value="NZ_VFOX01000001.1"/>
</dbReference>
<comment type="caution">
    <text evidence="2">The sequence shown here is derived from an EMBL/GenBank/DDBJ whole genome shotgun (WGS) entry which is preliminary data.</text>
</comment>
<evidence type="ECO:0000259" key="1">
    <source>
        <dbReference type="Pfam" id="PF08241"/>
    </source>
</evidence>
<protein>
    <submittedName>
        <fullName evidence="2">Ubiquinone/menaquinone biosynthesis C-methylase UbiE</fullName>
    </submittedName>
</protein>
<dbReference type="PANTHER" id="PTHR43591:SF24">
    <property type="entry name" value="2-METHOXY-6-POLYPRENYL-1,4-BENZOQUINOL METHYLASE, MITOCHONDRIAL"/>
    <property type="match status" value="1"/>
</dbReference>